<reference evidence="1 2" key="1">
    <citation type="submission" date="2023-05" db="EMBL/GenBank/DDBJ databases">
        <authorList>
            <person name="Zhang X."/>
        </authorList>
    </citation>
    <scope>NUCLEOTIDE SEQUENCE [LARGE SCALE GENOMIC DNA]</scope>
    <source>
        <strain evidence="1 2">DM2B3-1</strain>
    </source>
</reference>
<accession>A0ABT7CFU7</accession>
<organism evidence="1 2">
    <name type="scientific">Xanthocytophaga flava</name>
    <dbReference type="NCBI Taxonomy" id="3048013"/>
    <lineage>
        <taxon>Bacteria</taxon>
        <taxon>Pseudomonadati</taxon>
        <taxon>Bacteroidota</taxon>
        <taxon>Cytophagia</taxon>
        <taxon>Cytophagales</taxon>
        <taxon>Rhodocytophagaceae</taxon>
        <taxon>Xanthocytophaga</taxon>
    </lineage>
</organism>
<protein>
    <submittedName>
        <fullName evidence="1">Uncharacterized protein</fullName>
    </submittedName>
</protein>
<sequence length="119" mass="13230">MNLGLELITKGKSITQIDLQRLAVVIRSEIPIELQKLLLLHNGGDLEVNSFYRLIGNTTFQTSSVESILSVEEIETTFNNLSDDSTLCESKVIPFASLLELAGMFIIEEKPIFMIGITD</sequence>
<evidence type="ECO:0000313" key="2">
    <source>
        <dbReference type="Proteomes" id="UP001228581"/>
    </source>
</evidence>
<gene>
    <name evidence="1" type="ORF">QNI19_06705</name>
</gene>
<dbReference type="RefSeq" id="WP_313993693.1">
    <property type="nucleotide sequence ID" value="NZ_JASJOT010000003.1"/>
</dbReference>
<proteinExistence type="predicted"/>
<evidence type="ECO:0000313" key="1">
    <source>
        <dbReference type="EMBL" id="MDJ1492615.1"/>
    </source>
</evidence>
<comment type="caution">
    <text evidence="1">The sequence shown here is derived from an EMBL/GenBank/DDBJ whole genome shotgun (WGS) entry which is preliminary data.</text>
</comment>
<keyword evidence="2" id="KW-1185">Reference proteome</keyword>
<dbReference type="EMBL" id="JASJOT010000003">
    <property type="protein sequence ID" value="MDJ1492615.1"/>
    <property type="molecule type" value="Genomic_DNA"/>
</dbReference>
<name>A0ABT7CFU7_9BACT</name>
<dbReference type="Proteomes" id="UP001228581">
    <property type="component" value="Unassembled WGS sequence"/>
</dbReference>